<protein>
    <submittedName>
        <fullName evidence="4">1-acyl-sn-glycerol-3-phosphate acyltransferase</fullName>
    </submittedName>
</protein>
<feature type="domain" description="Phospholipid/glycerol acyltransferase" evidence="3">
    <location>
        <begin position="36"/>
        <end position="155"/>
    </location>
</feature>
<dbReference type="SMART" id="SM00563">
    <property type="entry name" value="PlsC"/>
    <property type="match status" value="1"/>
</dbReference>
<dbReference type="Pfam" id="PF01553">
    <property type="entry name" value="Acyltransferase"/>
    <property type="match status" value="1"/>
</dbReference>
<name>A0ABT0QXC0_9MICO</name>
<evidence type="ECO:0000313" key="5">
    <source>
        <dbReference type="Proteomes" id="UP001203761"/>
    </source>
</evidence>
<dbReference type="CDD" id="cd07989">
    <property type="entry name" value="LPLAT_AGPAT-like"/>
    <property type="match status" value="1"/>
</dbReference>
<dbReference type="Proteomes" id="UP001203761">
    <property type="component" value="Unassembled WGS sequence"/>
</dbReference>
<evidence type="ECO:0000313" key="4">
    <source>
        <dbReference type="EMBL" id="MCL6422311.1"/>
    </source>
</evidence>
<dbReference type="PANTHER" id="PTHR10434:SF11">
    <property type="entry name" value="1-ACYL-SN-GLYCEROL-3-PHOSPHATE ACYLTRANSFERASE"/>
    <property type="match status" value="1"/>
</dbReference>
<keyword evidence="2 4" id="KW-0012">Acyltransferase</keyword>
<proteinExistence type="predicted"/>
<dbReference type="InterPro" id="IPR002123">
    <property type="entry name" value="Plipid/glycerol_acylTrfase"/>
</dbReference>
<accession>A0ABT0QXC0</accession>
<dbReference type="PANTHER" id="PTHR10434">
    <property type="entry name" value="1-ACYL-SN-GLYCEROL-3-PHOSPHATE ACYLTRANSFERASE"/>
    <property type="match status" value="1"/>
</dbReference>
<gene>
    <name evidence="4" type="ORF">Bequi_02730</name>
</gene>
<evidence type="ECO:0000256" key="2">
    <source>
        <dbReference type="ARBA" id="ARBA00023315"/>
    </source>
</evidence>
<keyword evidence="5" id="KW-1185">Reference proteome</keyword>
<organism evidence="4 5">
    <name type="scientific">Brachybacterium equifaecis</name>
    <dbReference type="NCBI Taxonomy" id="2910770"/>
    <lineage>
        <taxon>Bacteria</taxon>
        <taxon>Bacillati</taxon>
        <taxon>Actinomycetota</taxon>
        <taxon>Actinomycetes</taxon>
        <taxon>Micrococcales</taxon>
        <taxon>Dermabacteraceae</taxon>
        <taxon>Brachybacterium</taxon>
    </lineage>
</organism>
<keyword evidence="1" id="KW-0808">Transferase</keyword>
<evidence type="ECO:0000256" key="1">
    <source>
        <dbReference type="ARBA" id="ARBA00022679"/>
    </source>
</evidence>
<dbReference type="RefSeq" id="WP_249736417.1">
    <property type="nucleotide sequence ID" value="NZ_JAKNCJ010000001.1"/>
</dbReference>
<dbReference type="GO" id="GO:0016746">
    <property type="term" value="F:acyltransferase activity"/>
    <property type="evidence" value="ECO:0007669"/>
    <property type="project" value="UniProtKB-KW"/>
</dbReference>
<reference evidence="4" key="1">
    <citation type="submission" date="2022-02" db="EMBL/GenBank/DDBJ databases">
        <authorList>
            <person name="Lee M."/>
            <person name="Kim S.-J."/>
            <person name="Jung M.-Y."/>
        </authorList>
    </citation>
    <scope>NUCLEOTIDE SEQUENCE</scope>
    <source>
        <strain evidence="4">JHP9</strain>
    </source>
</reference>
<dbReference type="SUPFAM" id="SSF69593">
    <property type="entry name" value="Glycerol-3-phosphate (1)-acyltransferase"/>
    <property type="match status" value="1"/>
</dbReference>
<evidence type="ECO:0000259" key="3">
    <source>
        <dbReference type="SMART" id="SM00563"/>
    </source>
</evidence>
<sequence>MPTFYSAVRTTATPLVRLIWRPRVTGLEHFPRSGGVIVASNHLANVDSFLIPVIAPRHVRFVSKDDFWKQPGLKGRAQKWFMNTVGTIPLDRATMSSGQGVLKVALEVLKSGEVFGIYPEGHRSKDGLLHKGLPGAAWLAHESGCPVIPLGLKGTDKLFRDGSILPSAHRAEAHFGAPVDFSDIPADLPVGARRRLMTERIMQEIQKLSGQERAQS</sequence>
<comment type="caution">
    <text evidence="4">The sequence shown here is derived from an EMBL/GenBank/DDBJ whole genome shotgun (WGS) entry which is preliminary data.</text>
</comment>
<dbReference type="EMBL" id="JAKNCJ010000001">
    <property type="protein sequence ID" value="MCL6422311.1"/>
    <property type="molecule type" value="Genomic_DNA"/>
</dbReference>